<feature type="domain" description="C2H2-type" evidence="9">
    <location>
        <begin position="118"/>
        <end position="145"/>
    </location>
</feature>
<feature type="domain" description="C2H2-type" evidence="9">
    <location>
        <begin position="88"/>
        <end position="118"/>
    </location>
</feature>
<dbReference type="Pfam" id="PF00096">
    <property type="entry name" value="zf-C2H2"/>
    <property type="match status" value="2"/>
</dbReference>
<accession>A0ABP1PVW5</accession>
<evidence type="ECO:0000256" key="8">
    <source>
        <dbReference type="PROSITE-ProRule" id="PRU00042"/>
    </source>
</evidence>
<evidence type="ECO:0000259" key="9">
    <source>
        <dbReference type="PROSITE" id="PS50157"/>
    </source>
</evidence>
<comment type="subcellular location">
    <subcellularLocation>
        <location evidence="1">Nucleus</location>
    </subcellularLocation>
</comment>
<keyword evidence="5" id="KW-0805">Transcription regulation</keyword>
<dbReference type="InterPro" id="IPR036236">
    <property type="entry name" value="Znf_C2H2_sf"/>
</dbReference>
<evidence type="ECO:0000313" key="10">
    <source>
        <dbReference type="EMBL" id="CAL8072902.1"/>
    </source>
</evidence>
<feature type="domain" description="C2H2-type" evidence="9">
    <location>
        <begin position="178"/>
        <end position="206"/>
    </location>
</feature>
<dbReference type="PANTHER" id="PTHR46179">
    <property type="entry name" value="ZINC FINGER PROTEIN"/>
    <property type="match status" value="1"/>
</dbReference>
<evidence type="ECO:0000256" key="7">
    <source>
        <dbReference type="ARBA" id="ARBA00023242"/>
    </source>
</evidence>
<keyword evidence="6" id="KW-0804">Transcription</keyword>
<keyword evidence="4" id="KW-0862">Zinc</keyword>
<protein>
    <recommendedName>
        <fullName evidence="9">C2H2-type domain-containing protein</fullName>
    </recommendedName>
</protein>
<keyword evidence="3 8" id="KW-0863">Zinc-finger</keyword>
<dbReference type="InterPro" id="IPR051061">
    <property type="entry name" value="Zinc_finger_trans_reg"/>
</dbReference>
<gene>
    <name evidence="10" type="ORF">ODALV1_LOCUS2388</name>
</gene>
<feature type="domain" description="C2H2-type" evidence="9">
    <location>
        <begin position="21"/>
        <end position="50"/>
    </location>
</feature>
<dbReference type="InterPro" id="IPR013087">
    <property type="entry name" value="Znf_C2H2_type"/>
</dbReference>
<evidence type="ECO:0000256" key="3">
    <source>
        <dbReference type="ARBA" id="ARBA00022771"/>
    </source>
</evidence>
<dbReference type="SMART" id="SM00355">
    <property type="entry name" value="ZnF_C2H2"/>
    <property type="match status" value="9"/>
</dbReference>
<keyword evidence="7" id="KW-0539">Nucleus</keyword>
<dbReference type="Proteomes" id="UP001642540">
    <property type="component" value="Unassembled WGS sequence"/>
</dbReference>
<evidence type="ECO:0000256" key="6">
    <source>
        <dbReference type="ARBA" id="ARBA00023163"/>
    </source>
</evidence>
<feature type="domain" description="C2H2-type" evidence="9">
    <location>
        <begin position="51"/>
        <end position="81"/>
    </location>
</feature>
<keyword evidence="11" id="KW-1185">Reference proteome</keyword>
<feature type="domain" description="C2H2-type" evidence="9">
    <location>
        <begin position="205"/>
        <end position="232"/>
    </location>
</feature>
<dbReference type="SUPFAM" id="SSF57667">
    <property type="entry name" value="beta-beta-alpha zinc fingers"/>
    <property type="match status" value="5"/>
</dbReference>
<sequence length="378" mass="44656">MGKPSICRNRIGEGAVKVPQYCCSVKGCRKYFSKLSRLKYHENTHLAEKPFKCDYEGCTCAYYRPNHLKRHLESIHSHSSDLILPKDYKCDHEGCQAAFESEASLYYHKKRKHSVQPFECSFCDRKFLKKWMIKEHEAGHTGSHPFKCDKEECGKDFKDFRLFKAHKRSHEKKTERVLMCEECKLRFNKWSELVNHKKLCHTTESLCPVCKKTFSTKQYLKLHVQVHEEDRATFMCPIEGCPRFYLHPRNLSHHMRIKHEDQGFECPKCKRKLSSKQKLDYHVKIMHEGKTNHKKRKAQKSAEEVLKKIAPIKEEDWEVKRRGPLRYKREKSHGIIFPTSLSSEYKDGLEEKCQVEVAEDVLKEESTVLQGEKMTELE</sequence>
<evidence type="ECO:0000256" key="5">
    <source>
        <dbReference type="ARBA" id="ARBA00023015"/>
    </source>
</evidence>
<evidence type="ECO:0000256" key="1">
    <source>
        <dbReference type="ARBA" id="ARBA00004123"/>
    </source>
</evidence>
<proteinExistence type="predicted"/>
<evidence type="ECO:0000256" key="4">
    <source>
        <dbReference type="ARBA" id="ARBA00022833"/>
    </source>
</evidence>
<evidence type="ECO:0000256" key="2">
    <source>
        <dbReference type="ARBA" id="ARBA00022723"/>
    </source>
</evidence>
<organism evidence="10 11">
    <name type="scientific">Orchesella dallaii</name>
    <dbReference type="NCBI Taxonomy" id="48710"/>
    <lineage>
        <taxon>Eukaryota</taxon>
        <taxon>Metazoa</taxon>
        <taxon>Ecdysozoa</taxon>
        <taxon>Arthropoda</taxon>
        <taxon>Hexapoda</taxon>
        <taxon>Collembola</taxon>
        <taxon>Entomobryomorpha</taxon>
        <taxon>Entomobryoidea</taxon>
        <taxon>Orchesellidae</taxon>
        <taxon>Orchesellinae</taxon>
        <taxon>Orchesella</taxon>
    </lineage>
</organism>
<dbReference type="PROSITE" id="PS00028">
    <property type="entry name" value="ZINC_FINGER_C2H2_1"/>
    <property type="match status" value="8"/>
</dbReference>
<keyword evidence="2" id="KW-0479">Metal-binding</keyword>
<reference evidence="10 11" key="1">
    <citation type="submission" date="2024-08" db="EMBL/GenBank/DDBJ databases">
        <authorList>
            <person name="Cucini C."/>
            <person name="Frati F."/>
        </authorList>
    </citation>
    <scope>NUCLEOTIDE SEQUENCE [LARGE SCALE GENOMIC DNA]</scope>
</reference>
<dbReference type="EMBL" id="CAXLJM020000007">
    <property type="protein sequence ID" value="CAL8072902.1"/>
    <property type="molecule type" value="Genomic_DNA"/>
</dbReference>
<evidence type="ECO:0000313" key="11">
    <source>
        <dbReference type="Proteomes" id="UP001642540"/>
    </source>
</evidence>
<name>A0ABP1PVW5_9HEXA</name>
<dbReference type="PROSITE" id="PS50157">
    <property type="entry name" value="ZINC_FINGER_C2H2_2"/>
    <property type="match status" value="8"/>
</dbReference>
<feature type="domain" description="C2H2-type" evidence="9">
    <location>
        <begin position="264"/>
        <end position="292"/>
    </location>
</feature>
<dbReference type="PANTHER" id="PTHR46179:SF13">
    <property type="entry name" value="C2H2-TYPE DOMAIN-CONTAINING PROTEIN"/>
    <property type="match status" value="1"/>
</dbReference>
<dbReference type="Gene3D" id="3.30.160.60">
    <property type="entry name" value="Classic Zinc Finger"/>
    <property type="match status" value="5"/>
</dbReference>
<feature type="domain" description="C2H2-type" evidence="9">
    <location>
        <begin position="146"/>
        <end position="175"/>
    </location>
</feature>
<comment type="caution">
    <text evidence="10">The sequence shown here is derived from an EMBL/GenBank/DDBJ whole genome shotgun (WGS) entry which is preliminary data.</text>
</comment>